<evidence type="ECO:0000256" key="4">
    <source>
        <dbReference type="ARBA" id="ARBA00022723"/>
    </source>
</evidence>
<evidence type="ECO:0000313" key="10">
    <source>
        <dbReference type="EMBL" id="TIC01590.1"/>
    </source>
</evidence>
<evidence type="ECO:0000256" key="7">
    <source>
        <dbReference type="HAMAP-Rule" id="MF_03179"/>
    </source>
</evidence>
<keyword evidence="3 7" id="KW-0819">tRNA processing</keyword>
<dbReference type="NCBIfam" id="TIGR00329">
    <property type="entry name" value="gcp_kae1"/>
    <property type="match status" value="1"/>
</dbReference>
<comment type="cofactor">
    <cofactor evidence="7">
        <name>a divalent metal cation</name>
        <dbReference type="ChEBI" id="CHEBI:60240"/>
    </cofactor>
    <text evidence="7">Binds 1 divalent metal cation per subunit.</text>
</comment>
<keyword evidence="7" id="KW-0496">Mitochondrion</keyword>
<dbReference type="EMBL" id="SPRH01000016">
    <property type="protein sequence ID" value="TIC01590.1"/>
    <property type="molecule type" value="Genomic_DNA"/>
</dbReference>
<dbReference type="InterPro" id="IPR000905">
    <property type="entry name" value="Gcp-like_dom"/>
</dbReference>
<keyword evidence="9" id="KW-0378">Hydrolase</keyword>
<dbReference type="HAMAP" id="MF_01445">
    <property type="entry name" value="TsaD"/>
    <property type="match status" value="1"/>
</dbReference>
<keyword evidence="5 7" id="KW-0012">Acyltransferase</keyword>
<sequence length="366" mass="39784">MRRTLLPAFKDARRRLILALESSADDTCAAVVSSHREILSNVVLKQNNIHEQYGGIHPLYAVQGHMMNIPQAINDALRLSNLSLNDMDAIATTQGPGMPGCLQIAIVAAKALAGVSNKPLIGVHHMQAHALTCTLTEKTPPEFPFYTLLCSGGHTMIVDSESVHKMSILATSHDDSIGNAFDQAAKLLNIPWSLHPSNAPGAALEVFADQENIKANEVALIKEYRKKLRVPAPGQLLFSYSGLRSAFGRLVEESDKTEMTRKALARAFQAAAVAQLKDKIELALDNAPSKPSSLVVSGGVASNGYLRKSLTELTERQNMSIYFPAPSLCTDNAAMIAWAAHYKLANEDFSNPCTLMSRPKWSLEEL</sequence>
<comment type="similarity">
    <text evidence="7">Belongs to the KAE1 / TsaD family.</text>
</comment>
<dbReference type="PANTHER" id="PTHR11735">
    <property type="entry name" value="TRNA N6-ADENOSINE THREONYLCARBAMOYLTRANSFERASE"/>
    <property type="match status" value="1"/>
</dbReference>
<dbReference type="Proteomes" id="UP000310685">
    <property type="component" value="Unassembled WGS sequence"/>
</dbReference>
<dbReference type="GO" id="GO:0072670">
    <property type="term" value="P:mitochondrial tRNA threonylcarbamoyladenosine modification"/>
    <property type="evidence" value="ECO:0007669"/>
    <property type="project" value="TreeGrafter"/>
</dbReference>
<comment type="caution">
    <text evidence="9">The sequence shown here is derived from an EMBL/GenBank/DDBJ whole genome shotgun (WGS) entry which is preliminary data.</text>
</comment>
<organism evidence="9 12">
    <name type="scientific">Wallemia mellicola</name>
    <dbReference type="NCBI Taxonomy" id="1708541"/>
    <lineage>
        <taxon>Eukaryota</taxon>
        <taxon>Fungi</taxon>
        <taxon>Dikarya</taxon>
        <taxon>Basidiomycota</taxon>
        <taxon>Wallemiomycotina</taxon>
        <taxon>Wallemiomycetes</taxon>
        <taxon>Wallemiales</taxon>
        <taxon>Wallemiaceae</taxon>
        <taxon>Wallemia</taxon>
    </lineage>
</organism>
<gene>
    <name evidence="10" type="ORF">E3Q17_01800</name>
    <name evidence="9" type="ORF">E3Q22_02800</name>
</gene>
<evidence type="ECO:0000256" key="6">
    <source>
        <dbReference type="ARBA" id="ARBA00048117"/>
    </source>
</evidence>
<evidence type="ECO:0000313" key="9">
    <source>
        <dbReference type="EMBL" id="TIB78074.1"/>
    </source>
</evidence>
<dbReference type="GO" id="GO:0005739">
    <property type="term" value="C:mitochondrion"/>
    <property type="evidence" value="ECO:0007669"/>
    <property type="project" value="UniProtKB-SubCell"/>
</dbReference>
<dbReference type="GO" id="GO:0046872">
    <property type="term" value="F:metal ion binding"/>
    <property type="evidence" value="ECO:0007669"/>
    <property type="project" value="UniProtKB-KW"/>
</dbReference>
<name>A0A4T0M5Q9_9BASI</name>
<proteinExistence type="inferred from homology"/>
<dbReference type="PANTHER" id="PTHR11735:SF6">
    <property type="entry name" value="TRNA N6-ADENOSINE THREONYLCARBAMOYLTRANSFERASE, MITOCHONDRIAL"/>
    <property type="match status" value="1"/>
</dbReference>
<dbReference type="Proteomes" id="UP000307169">
    <property type="component" value="Unassembled WGS sequence"/>
</dbReference>
<dbReference type="GO" id="GO:0006508">
    <property type="term" value="P:proteolysis"/>
    <property type="evidence" value="ECO:0007669"/>
    <property type="project" value="UniProtKB-KW"/>
</dbReference>
<evidence type="ECO:0000313" key="12">
    <source>
        <dbReference type="Proteomes" id="UP000310685"/>
    </source>
</evidence>
<evidence type="ECO:0000256" key="5">
    <source>
        <dbReference type="ARBA" id="ARBA00023315"/>
    </source>
</evidence>
<comment type="function">
    <text evidence="7">Required for the formation of a threonylcarbamoyl group on adenosine at position 37 (t(6)A37) in mitochondrial tRNAs that read codons beginning with adenine. Probably involved in the transfer of the threonylcarbamoyl moiety of threonylcarbamoyl-AMP (TC-AMP) to the N6 group of A37. Involved in mitochondrial genome maintenance.</text>
</comment>
<dbReference type="CDD" id="cd24134">
    <property type="entry name" value="ASKHA_NBD_OSGEPL1_QRI7_euk"/>
    <property type="match status" value="1"/>
</dbReference>
<feature type="domain" description="Gcp-like" evidence="8">
    <location>
        <begin position="37"/>
        <end position="338"/>
    </location>
</feature>
<comment type="catalytic activity">
    <reaction evidence="6 7">
        <text>L-threonylcarbamoyladenylate + adenosine(37) in tRNA = N(6)-L-threonylcarbamoyladenosine(37) in tRNA + AMP + H(+)</text>
        <dbReference type="Rhea" id="RHEA:37059"/>
        <dbReference type="Rhea" id="RHEA-COMP:10162"/>
        <dbReference type="Rhea" id="RHEA-COMP:10163"/>
        <dbReference type="ChEBI" id="CHEBI:15378"/>
        <dbReference type="ChEBI" id="CHEBI:73682"/>
        <dbReference type="ChEBI" id="CHEBI:74411"/>
        <dbReference type="ChEBI" id="CHEBI:74418"/>
        <dbReference type="ChEBI" id="CHEBI:456215"/>
        <dbReference type="EC" id="2.3.1.234"/>
    </reaction>
</comment>
<dbReference type="InterPro" id="IPR017861">
    <property type="entry name" value="KAE1/TsaD"/>
</dbReference>
<evidence type="ECO:0000256" key="1">
    <source>
        <dbReference type="ARBA" id="ARBA00012156"/>
    </source>
</evidence>
<protein>
    <recommendedName>
        <fullName evidence="1">N(6)-L-threonylcarbamoyladenine synthase</fullName>
        <ecNumber evidence="1">2.3.1.234</ecNumber>
    </recommendedName>
</protein>
<comment type="subcellular location">
    <subcellularLocation>
        <location evidence="7">Mitochondrion</location>
    </subcellularLocation>
</comment>
<dbReference type="SUPFAM" id="SSF53067">
    <property type="entry name" value="Actin-like ATPase domain"/>
    <property type="match status" value="1"/>
</dbReference>
<dbReference type="EC" id="2.3.1.234" evidence="1"/>
<dbReference type="InterPro" id="IPR043129">
    <property type="entry name" value="ATPase_NBD"/>
</dbReference>
<evidence type="ECO:0000259" key="8">
    <source>
        <dbReference type="Pfam" id="PF00814"/>
    </source>
</evidence>
<dbReference type="InterPro" id="IPR022450">
    <property type="entry name" value="TsaD"/>
</dbReference>
<evidence type="ECO:0000256" key="2">
    <source>
        <dbReference type="ARBA" id="ARBA00022679"/>
    </source>
</evidence>
<keyword evidence="2 7" id="KW-0808">Transferase</keyword>
<accession>A0A4T0M5Q9</accession>
<dbReference type="GO" id="GO:0008233">
    <property type="term" value="F:peptidase activity"/>
    <property type="evidence" value="ECO:0007669"/>
    <property type="project" value="UniProtKB-KW"/>
</dbReference>
<dbReference type="AlphaFoldDB" id="A0A4T0M5Q9"/>
<reference evidence="11 12" key="1">
    <citation type="submission" date="2019-03" db="EMBL/GenBank/DDBJ databases">
        <title>Sequencing 25 genomes of Wallemia mellicola.</title>
        <authorList>
            <person name="Gostincar C."/>
        </authorList>
    </citation>
    <scope>NUCLEOTIDE SEQUENCE [LARGE SCALE GENOMIC DNA]</scope>
    <source>
        <strain evidence="10 11">EXF-1262</strain>
        <strain evidence="9 12">EXF-6152</strain>
    </source>
</reference>
<dbReference type="Pfam" id="PF00814">
    <property type="entry name" value="TsaD"/>
    <property type="match status" value="1"/>
</dbReference>
<evidence type="ECO:0000313" key="11">
    <source>
        <dbReference type="Proteomes" id="UP000307169"/>
    </source>
</evidence>
<dbReference type="Gene3D" id="3.30.420.40">
    <property type="match status" value="2"/>
</dbReference>
<dbReference type="EMBL" id="SPRC01000029">
    <property type="protein sequence ID" value="TIB78074.1"/>
    <property type="molecule type" value="Genomic_DNA"/>
</dbReference>
<keyword evidence="4 7" id="KW-0479">Metal-binding</keyword>
<dbReference type="GO" id="GO:0061711">
    <property type="term" value="F:tRNA N(6)-L-threonylcarbamoyladenine synthase activity"/>
    <property type="evidence" value="ECO:0007669"/>
    <property type="project" value="UniProtKB-EC"/>
</dbReference>
<evidence type="ECO:0000256" key="3">
    <source>
        <dbReference type="ARBA" id="ARBA00022694"/>
    </source>
</evidence>
<dbReference type="PRINTS" id="PR00789">
    <property type="entry name" value="OSIALOPTASE"/>
</dbReference>
<comment type="subunit">
    <text evidence="7">Homodimer.</text>
</comment>
<keyword evidence="9" id="KW-0645">Protease</keyword>